<keyword evidence="2" id="KW-1185">Reference proteome</keyword>
<dbReference type="AlphaFoldDB" id="A0A517SY86"/>
<organism evidence="1 2">
    <name type="scientific">Stieleria bergensis</name>
    <dbReference type="NCBI Taxonomy" id="2528025"/>
    <lineage>
        <taxon>Bacteria</taxon>
        <taxon>Pseudomonadati</taxon>
        <taxon>Planctomycetota</taxon>
        <taxon>Planctomycetia</taxon>
        <taxon>Pirellulales</taxon>
        <taxon>Pirellulaceae</taxon>
        <taxon>Stieleria</taxon>
    </lineage>
</organism>
<dbReference type="EMBL" id="CP036272">
    <property type="protein sequence ID" value="QDT61114.1"/>
    <property type="molecule type" value="Genomic_DNA"/>
</dbReference>
<gene>
    <name evidence="1" type="ORF">SV7mr_36450</name>
</gene>
<name>A0A517SY86_9BACT</name>
<proteinExistence type="predicted"/>
<dbReference type="Proteomes" id="UP000315003">
    <property type="component" value="Chromosome"/>
</dbReference>
<evidence type="ECO:0000313" key="2">
    <source>
        <dbReference type="Proteomes" id="UP000315003"/>
    </source>
</evidence>
<sequence>MNDDQETYRVVAKEQQYDVVSASDRVVMLACSPKTNPSVMKVYRPSWPKETFYD</sequence>
<protein>
    <submittedName>
        <fullName evidence="1">Uncharacterized protein</fullName>
    </submittedName>
</protein>
<reference evidence="1 2" key="1">
    <citation type="submission" date="2019-02" db="EMBL/GenBank/DDBJ databases">
        <title>Deep-cultivation of Planctomycetes and their phenomic and genomic characterization uncovers novel biology.</title>
        <authorList>
            <person name="Wiegand S."/>
            <person name="Jogler M."/>
            <person name="Boedeker C."/>
            <person name="Pinto D."/>
            <person name="Vollmers J."/>
            <person name="Rivas-Marin E."/>
            <person name="Kohn T."/>
            <person name="Peeters S.H."/>
            <person name="Heuer A."/>
            <person name="Rast P."/>
            <person name="Oberbeckmann S."/>
            <person name="Bunk B."/>
            <person name="Jeske O."/>
            <person name="Meyerdierks A."/>
            <person name="Storesund J.E."/>
            <person name="Kallscheuer N."/>
            <person name="Luecker S."/>
            <person name="Lage O.M."/>
            <person name="Pohl T."/>
            <person name="Merkel B.J."/>
            <person name="Hornburger P."/>
            <person name="Mueller R.-W."/>
            <person name="Bruemmer F."/>
            <person name="Labrenz M."/>
            <person name="Spormann A.M."/>
            <person name="Op den Camp H."/>
            <person name="Overmann J."/>
            <person name="Amann R."/>
            <person name="Jetten M.S.M."/>
            <person name="Mascher T."/>
            <person name="Medema M.H."/>
            <person name="Devos D.P."/>
            <person name="Kaster A.-K."/>
            <person name="Ovreas L."/>
            <person name="Rohde M."/>
            <person name="Galperin M.Y."/>
            <person name="Jogler C."/>
        </authorList>
    </citation>
    <scope>NUCLEOTIDE SEQUENCE [LARGE SCALE GENOMIC DNA]</scope>
    <source>
        <strain evidence="1 2">SV_7m_r</strain>
    </source>
</reference>
<accession>A0A517SY86</accession>
<evidence type="ECO:0000313" key="1">
    <source>
        <dbReference type="EMBL" id="QDT61114.1"/>
    </source>
</evidence>